<dbReference type="Gene3D" id="3.30.2020.40">
    <property type="entry name" value="Uncharacterised protein PF10387, DUF2442"/>
    <property type="match status" value="1"/>
</dbReference>
<dbReference type="Pfam" id="PF10387">
    <property type="entry name" value="DUF2442"/>
    <property type="match status" value="1"/>
</dbReference>
<name>A0A7W6CX61_9HYPH</name>
<reference evidence="1 2" key="1">
    <citation type="submission" date="2020-08" db="EMBL/GenBank/DDBJ databases">
        <title>Genomic Encyclopedia of Type Strains, Phase IV (KMG-IV): sequencing the most valuable type-strain genomes for metagenomic binning, comparative biology and taxonomic classification.</title>
        <authorList>
            <person name="Goeker M."/>
        </authorList>
    </citation>
    <scope>NUCLEOTIDE SEQUENCE [LARGE SCALE GENOMIC DNA]</scope>
    <source>
        <strain evidence="1 2">DSM 26575</strain>
    </source>
</reference>
<evidence type="ECO:0000313" key="2">
    <source>
        <dbReference type="Proteomes" id="UP000582090"/>
    </source>
</evidence>
<dbReference type="Proteomes" id="UP000582090">
    <property type="component" value="Unassembled WGS sequence"/>
</dbReference>
<dbReference type="EMBL" id="JACIDW010000021">
    <property type="protein sequence ID" value="MBB3966723.1"/>
    <property type="molecule type" value="Genomic_DNA"/>
</dbReference>
<keyword evidence="2" id="KW-1185">Reference proteome</keyword>
<evidence type="ECO:0008006" key="3">
    <source>
        <dbReference type="Google" id="ProtNLM"/>
    </source>
</evidence>
<accession>A0A7W6CX61</accession>
<dbReference type="InterPro" id="IPR018841">
    <property type="entry name" value="DUF2442"/>
</dbReference>
<dbReference type="AlphaFoldDB" id="A0A7W6CX61"/>
<proteinExistence type="predicted"/>
<sequence>MNSLAFETDDMRPVRAWCLDGEVHVALADGRAIATPIWWYPFLSELDDKALNDIELMYEGIWWTAIDEGISVKSMFLGIKAPGAKAPEKAA</sequence>
<gene>
    <name evidence="1" type="ORF">GGQ67_004413</name>
</gene>
<comment type="caution">
    <text evidence="1">The sequence shown here is derived from an EMBL/GenBank/DDBJ whole genome shotgun (WGS) entry which is preliminary data.</text>
</comment>
<dbReference type="RefSeq" id="WP_246400259.1">
    <property type="nucleotide sequence ID" value="NZ_JACIDW010000021.1"/>
</dbReference>
<organism evidence="1 2">
    <name type="scientific">Rhizobium metallidurans</name>
    <dbReference type="NCBI Taxonomy" id="1265931"/>
    <lineage>
        <taxon>Bacteria</taxon>
        <taxon>Pseudomonadati</taxon>
        <taxon>Pseudomonadota</taxon>
        <taxon>Alphaproteobacteria</taxon>
        <taxon>Hyphomicrobiales</taxon>
        <taxon>Rhizobiaceae</taxon>
        <taxon>Rhizobium/Agrobacterium group</taxon>
        <taxon>Rhizobium</taxon>
    </lineage>
</organism>
<evidence type="ECO:0000313" key="1">
    <source>
        <dbReference type="EMBL" id="MBB3966723.1"/>
    </source>
</evidence>
<protein>
    <recommendedName>
        <fullName evidence="3">DUF2442 domain-containing protein</fullName>
    </recommendedName>
</protein>